<evidence type="ECO:0000313" key="2">
    <source>
        <dbReference type="EMBL" id="CAG5084237.1"/>
    </source>
</evidence>
<reference evidence="2" key="1">
    <citation type="submission" date="2021-04" db="EMBL/GenBank/DDBJ databases">
        <authorList>
            <person name="Chebbi M.A.C M."/>
        </authorList>
    </citation>
    <scope>NUCLEOTIDE SEQUENCE</scope>
</reference>
<name>A0A8J2MHV0_COTCN</name>
<dbReference type="Gene3D" id="3.30.70.270">
    <property type="match status" value="1"/>
</dbReference>
<protein>
    <submittedName>
        <fullName evidence="2">Similar to RTase: Probable RNA-directed DNA polymerase from transposon BS (Drosophila melanogaster)</fullName>
    </submittedName>
</protein>
<dbReference type="PROSITE" id="PS50878">
    <property type="entry name" value="RT_POL"/>
    <property type="match status" value="1"/>
</dbReference>
<dbReference type="OrthoDB" id="7989680at2759"/>
<dbReference type="AlphaFoldDB" id="A0A8J2MHV0"/>
<dbReference type="SUPFAM" id="SSF56219">
    <property type="entry name" value="DNase I-like"/>
    <property type="match status" value="1"/>
</dbReference>
<dbReference type="Proteomes" id="UP000786811">
    <property type="component" value="Unassembled WGS sequence"/>
</dbReference>
<gene>
    <name evidence="2" type="ORF">HICCMSTLAB_LOCUS4051</name>
</gene>
<keyword evidence="2" id="KW-0695">RNA-directed DNA polymerase</keyword>
<dbReference type="InterPro" id="IPR043502">
    <property type="entry name" value="DNA/RNA_pol_sf"/>
</dbReference>
<feature type="domain" description="Reverse transcriptase" evidence="1">
    <location>
        <begin position="297"/>
        <end position="660"/>
    </location>
</feature>
<dbReference type="InterPro" id="IPR005135">
    <property type="entry name" value="Endo/exonuclease/phosphatase"/>
</dbReference>
<keyword evidence="2" id="KW-0548">Nucleotidyltransferase</keyword>
<accession>A0A8J2MHV0</accession>
<dbReference type="PANTHER" id="PTHR33776:SF3">
    <property type="entry name" value="PHD-TYPE DOMAIN-CONTAINING PROTEIN"/>
    <property type="match status" value="1"/>
</dbReference>
<evidence type="ECO:0000259" key="1">
    <source>
        <dbReference type="PROSITE" id="PS50878"/>
    </source>
</evidence>
<keyword evidence="3" id="KW-1185">Reference proteome</keyword>
<dbReference type="Pfam" id="PF14529">
    <property type="entry name" value="Exo_endo_phos_2"/>
    <property type="match status" value="1"/>
</dbReference>
<dbReference type="InterPro" id="IPR036691">
    <property type="entry name" value="Endo/exonu/phosph_ase_sf"/>
</dbReference>
<dbReference type="Gene3D" id="3.60.10.10">
    <property type="entry name" value="Endonuclease/exonuclease/phosphatase"/>
    <property type="match status" value="1"/>
</dbReference>
<dbReference type="SUPFAM" id="SSF56672">
    <property type="entry name" value="DNA/RNA polymerases"/>
    <property type="match status" value="1"/>
</dbReference>
<dbReference type="EMBL" id="CAJNRD030001118">
    <property type="protein sequence ID" value="CAG5084237.1"/>
    <property type="molecule type" value="Genomic_DNA"/>
</dbReference>
<keyword evidence="2" id="KW-0808">Transferase</keyword>
<organism evidence="2 3">
    <name type="scientific">Cotesia congregata</name>
    <name type="common">Parasitoid wasp</name>
    <name type="synonym">Apanteles congregatus</name>
    <dbReference type="NCBI Taxonomy" id="51543"/>
    <lineage>
        <taxon>Eukaryota</taxon>
        <taxon>Metazoa</taxon>
        <taxon>Ecdysozoa</taxon>
        <taxon>Arthropoda</taxon>
        <taxon>Hexapoda</taxon>
        <taxon>Insecta</taxon>
        <taxon>Pterygota</taxon>
        <taxon>Neoptera</taxon>
        <taxon>Endopterygota</taxon>
        <taxon>Hymenoptera</taxon>
        <taxon>Apocrita</taxon>
        <taxon>Ichneumonoidea</taxon>
        <taxon>Braconidae</taxon>
        <taxon>Microgastrinae</taxon>
        <taxon>Cotesia</taxon>
    </lineage>
</organism>
<dbReference type="Pfam" id="PF00078">
    <property type="entry name" value="RVT_1"/>
    <property type="match status" value="1"/>
</dbReference>
<dbReference type="InterPro" id="IPR043128">
    <property type="entry name" value="Rev_trsase/Diguanyl_cyclase"/>
</dbReference>
<dbReference type="GO" id="GO:0003964">
    <property type="term" value="F:RNA-directed DNA polymerase activity"/>
    <property type="evidence" value="ECO:0007669"/>
    <property type="project" value="UniProtKB-KW"/>
</dbReference>
<comment type="caution">
    <text evidence="2">The sequence shown here is derived from an EMBL/GenBank/DDBJ whole genome shotgun (WGS) entry which is preliminary data.</text>
</comment>
<sequence length="706" mass="80814">MAINANCLQHNVRRFELFSRIEQYNPDIVLISETKLTKNHYIQSHDYTVIRTDRPNSKQGGGTAIMIKNNIKHQIIKYPTSEKNELLEFTIVQLLPSQHLEKKTFIISAYATNSNRKIFIQELNDVLQRLNLHNQNHFFILAGDLNARRKEWGDSKDNQRGKYLRTWEEESADKFGASIYTTDEPSFTAGTFLDVCITNITLSSLTANNKITTADYDSDHRALLFSAILPSELQKETVIQSPRRNLRAIKWKKFGKVLDDEYKQDLPDNRNLSIQEIDEGIQKITSAIATTMSKTAPVVKRDEGILKYLNSRIKKLQKNKTESIKLLHMLSKSTNPHKQVAITKLKSTINLIKAELRIEFNKAVEEYWRGQIKQINHKDPTAFFPKINKLLRKKNLISIADQKINNDDPACLNGSIDISKATPVDNELIITDPTDKLNVIGDFYQSINAPRYLNTGTRLKEIVDSKASAAKELLKTRRDVSITITNFSSENSAINPTHSGFIIPNVLNNTKKDAPDEHKKEQPFINITQTFSVWDGVNTSKKSYKILEGLQQGTVNSPLLFNIYTMALLQSFGLNKSENLFAVAYADDIITGIVGKNPAKLQEDLETLVNKINNYYKTWNLRMNPEKCETAVFRRESNHLSKKALSQIDEFKIKSKNYLLLTTRQTNINICNPNLVEYQRSCYGKLQGLREEMSQGMHWYLQISSF</sequence>
<dbReference type="InterPro" id="IPR000477">
    <property type="entry name" value="RT_dom"/>
</dbReference>
<proteinExistence type="predicted"/>
<dbReference type="PANTHER" id="PTHR33776">
    <property type="entry name" value="ENDO/EXONUCLEASE/PHOSPHATASE DOMAIN-CONTAINING PROTEIN"/>
    <property type="match status" value="1"/>
</dbReference>
<evidence type="ECO:0000313" key="3">
    <source>
        <dbReference type="Proteomes" id="UP000786811"/>
    </source>
</evidence>